<dbReference type="SUPFAM" id="SSF52058">
    <property type="entry name" value="L domain-like"/>
    <property type="match status" value="1"/>
</dbReference>
<dbReference type="InterPro" id="IPR018097">
    <property type="entry name" value="EGF_Ca-bd_CS"/>
</dbReference>
<evidence type="ECO:0000313" key="10">
    <source>
        <dbReference type="Proteomes" id="UP001165289"/>
    </source>
</evidence>
<dbReference type="CDD" id="cd00054">
    <property type="entry name" value="EGF_CA"/>
    <property type="match status" value="1"/>
</dbReference>
<dbReference type="EMBL" id="JAKMXF010000340">
    <property type="protein sequence ID" value="KAI6647606.1"/>
    <property type="molecule type" value="Genomic_DNA"/>
</dbReference>
<dbReference type="Gene3D" id="3.80.10.10">
    <property type="entry name" value="Ribonuclease Inhibitor"/>
    <property type="match status" value="1"/>
</dbReference>
<dbReference type="CDD" id="cd19941">
    <property type="entry name" value="TIL"/>
    <property type="match status" value="1"/>
</dbReference>
<dbReference type="PROSITE" id="PS51450">
    <property type="entry name" value="LRR"/>
    <property type="match status" value="1"/>
</dbReference>
<evidence type="ECO:0000256" key="2">
    <source>
        <dbReference type="ARBA" id="ARBA00022614"/>
    </source>
</evidence>
<dbReference type="Pfam" id="PF13855">
    <property type="entry name" value="LRR_8"/>
    <property type="match status" value="1"/>
</dbReference>
<proteinExistence type="predicted"/>
<dbReference type="InterPro" id="IPR000742">
    <property type="entry name" value="EGF"/>
</dbReference>
<dbReference type="SMART" id="SM00369">
    <property type="entry name" value="LRR_TYP"/>
    <property type="match status" value="3"/>
</dbReference>
<evidence type="ECO:0000256" key="7">
    <source>
        <dbReference type="SAM" id="SignalP"/>
    </source>
</evidence>
<evidence type="ECO:0000256" key="6">
    <source>
        <dbReference type="SAM" id="Phobius"/>
    </source>
</evidence>
<evidence type="ECO:0000256" key="1">
    <source>
        <dbReference type="ARBA" id="ARBA00022536"/>
    </source>
</evidence>
<keyword evidence="6" id="KW-0472">Membrane</keyword>
<dbReference type="InterPro" id="IPR050541">
    <property type="entry name" value="LRR_TM_domain-containing"/>
</dbReference>
<evidence type="ECO:0000259" key="8">
    <source>
        <dbReference type="PROSITE" id="PS01186"/>
    </source>
</evidence>
<dbReference type="PROSITE" id="PS01187">
    <property type="entry name" value="EGF_CA"/>
    <property type="match status" value="1"/>
</dbReference>
<dbReference type="SUPFAM" id="SSF57196">
    <property type="entry name" value="EGF/Laminin"/>
    <property type="match status" value="1"/>
</dbReference>
<reference evidence="9 10" key="1">
    <citation type="journal article" date="2023" name="BMC Biol.">
        <title>The compact genome of the sponge Oopsacas minuta (Hexactinellida) is lacking key metazoan core genes.</title>
        <authorList>
            <person name="Santini S."/>
            <person name="Schenkelaars Q."/>
            <person name="Jourda C."/>
            <person name="Duchesne M."/>
            <person name="Belahbib H."/>
            <person name="Rocher C."/>
            <person name="Selva M."/>
            <person name="Riesgo A."/>
            <person name="Vervoort M."/>
            <person name="Leys S.P."/>
            <person name="Kodjabachian L."/>
            <person name="Le Bivic A."/>
            <person name="Borchiellini C."/>
            <person name="Claverie J.M."/>
            <person name="Renard E."/>
        </authorList>
    </citation>
    <scope>NUCLEOTIDE SEQUENCE [LARGE SCALE GENOMIC DNA]</scope>
    <source>
        <strain evidence="9">SPO-2</strain>
    </source>
</reference>
<dbReference type="AlphaFoldDB" id="A0AAV7JGP9"/>
<feature type="chain" id="PRO_5043619548" evidence="7">
    <location>
        <begin position="22"/>
        <end position="541"/>
    </location>
</feature>
<dbReference type="PANTHER" id="PTHR24369:SF210">
    <property type="entry name" value="CHAOPTIN-RELATED"/>
    <property type="match status" value="1"/>
</dbReference>
<evidence type="ECO:0000256" key="4">
    <source>
        <dbReference type="ARBA" id="ARBA00022737"/>
    </source>
</evidence>
<sequence length="541" mass="61877">MNKFLVLGIIIFLLHVDGTNCQGSNPDLSEQRCNADTKFFRIPSENCYPDELGHLYIYARYIQDEGSVVDDNQLIHVNQLEPLRRLTLECNVEKLVYVNISKELTGTINEVEIFGVCLFIFSENIEVMFPNLEKLTFYGKNNPFGSKLMKFGKLTHIHLRYDKPQDAKSEFSKSIITSSWFKGMGNLTELTISNAGIKKISKTAFTSLKNLTYLDLSDNHIRLIPFDVFKGMNLTTLELSGNNIKYVYQGSFRGFLNGIHTLLLSRNPHFPLDTLINIPDITHLGIRSNNYSIIPPTIHYMSEPYIDLSGNMLECSCENAWFAFGNDIYCYIAMIPYLLTQFVRENCGDKYNPERILEVYPCFIVICNVNEICNNNLVKRKQCNILNFIRNDSENATLPIPLKPNLEENCGCECQEGYERNYHDDCIDINECQRGTSKCEQICTNIIGGYECSCEYGYEAMEDPFKCSCIDIYSGYMHARNTCVSNSIVEVLTGWLTVVITLLLACCMIMCVYTGLLIAMKLQLDVWAEKNCEEEIKFKDL</sequence>
<dbReference type="GO" id="GO:0005509">
    <property type="term" value="F:calcium ion binding"/>
    <property type="evidence" value="ECO:0007669"/>
    <property type="project" value="InterPro"/>
</dbReference>
<dbReference type="SMART" id="SM00179">
    <property type="entry name" value="EGF_CA"/>
    <property type="match status" value="1"/>
</dbReference>
<keyword evidence="1" id="KW-0245">EGF-like domain</keyword>
<keyword evidence="10" id="KW-1185">Reference proteome</keyword>
<feature type="signal peptide" evidence="7">
    <location>
        <begin position="1"/>
        <end position="21"/>
    </location>
</feature>
<dbReference type="InterPro" id="IPR001611">
    <property type="entry name" value="Leu-rich_rpt"/>
</dbReference>
<keyword evidence="4" id="KW-0677">Repeat</keyword>
<keyword evidence="6" id="KW-1133">Transmembrane helix</keyword>
<dbReference type="PROSITE" id="PS01186">
    <property type="entry name" value="EGF_2"/>
    <property type="match status" value="1"/>
</dbReference>
<keyword evidence="2" id="KW-0433">Leucine-rich repeat</keyword>
<dbReference type="PANTHER" id="PTHR24369">
    <property type="entry name" value="ANTIGEN BSP, PUTATIVE-RELATED"/>
    <property type="match status" value="1"/>
</dbReference>
<evidence type="ECO:0000313" key="9">
    <source>
        <dbReference type="EMBL" id="KAI6647606.1"/>
    </source>
</evidence>
<dbReference type="InterPro" id="IPR032675">
    <property type="entry name" value="LRR_dom_sf"/>
</dbReference>
<keyword evidence="6" id="KW-0812">Transmembrane</keyword>
<dbReference type="InterPro" id="IPR049883">
    <property type="entry name" value="NOTCH1_EGF-like"/>
</dbReference>
<dbReference type="InterPro" id="IPR001881">
    <property type="entry name" value="EGF-like_Ca-bd_dom"/>
</dbReference>
<organism evidence="9 10">
    <name type="scientific">Oopsacas minuta</name>
    <dbReference type="NCBI Taxonomy" id="111878"/>
    <lineage>
        <taxon>Eukaryota</taxon>
        <taxon>Metazoa</taxon>
        <taxon>Porifera</taxon>
        <taxon>Hexactinellida</taxon>
        <taxon>Hexasterophora</taxon>
        <taxon>Lyssacinosida</taxon>
        <taxon>Leucopsacidae</taxon>
        <taxon>Oopsacas</taxon>
    </lineage>
</organism>
<dbReference type="Gene3D" id="2.10.25.10">
    <property type="entry name" value="Laminin"/>
    <property type="match status" value="1"/>
</dbReference>
<accession>A0AAV7JGP9</accession>
<feature type="transmembrane region" description="Helical" evidence="6">
    <location>
        <begin position="495"/>
        <end position="520"/>
    </location>
</feature>
<feature type="domain" description="EGF-like" evidence="8">
    <location>
        <begin position="452"/>
        <end position="467"/>
    </location>
</feature>
<comment type="caution">
    <text evidence="9">The sequence shown here is derived from an EMBL/GenBank/DDBJ whole genome shotgun (WGS) entry which is preliminary data.</text>
</comment>
<dbReference type="GO" id="GO:0005886">
    <property type="term" value="C:plasma membrane"/>
    <property type="evidence" value="ECO:0007669"/>
    <property type="project" value="TreeGrafter"/>
</dbReference>
<evidence type="ECO:0000256" key="3">
    <source>
        <dbReference type="ARBA" id="ARBA00022729"/>
    </source>
</evidence>
<name>A0AAV7JGP9_9METZ</name>
<gene>
    <name evidence="9" type="ORF">LOD99_8680</name>
</gene>
<keyword evidence="5" id="KW-1015">Disulfide bond</keyword>
<dbReference type="InterPro" id="IPR003591">
    <property type="entry name" value="Leu-rich_rpt_typical-subtyp"/>
</dbReference>
<protein>
    <submittedName>
        <fullName evidence="9">Leucine-rich repeat-containing protein 4-like</fullName>
    </submittedName>
</protein>
<evidence type="ECO:0000256" key="5">
    <source>
        <dbReference type="ARBA" id="ARBA00023157"/>
    </source>
</evidence>
<keyword evidence="3 7" id="KW-0732">Signal</keyword>
<dbReference type="Proteomes" id="UP001165289">
    <property type="component" value="Unassembled WGS sequence"/>
</dbReference>
<dbReference type="Pfam" id="PF07645">
    <property type="entry name" value="EGF_CA"/>
    <property type="match status" value="1"/>
</dbReference>